<organism evidence="2 3">
    <name type="scientific">Endobacterium cereale</name>
    <dbReference type="NCBI Taxonomy" id="2663029"/>
    <lineage>
        <taxon>Bacteria</taxon>
        <taxon>Pseudomonadati</taxon>
        <taxon>Pseudomonadota</taxon>
        <taxon>Alphaproteobacteria</taxon>
        <taxon>Hyphomicrobiales</taxon>
        <taxon>Rhizobiaceae</taxon>
        <taxon>Endobacterium</taxon>
    </lineage>
</organism>
<protein>
    <submittedName>
        <fullName evidence="2">Pilus assembly protein</fullName>
    </submittedName>
</protein>
<keyword evidence="1" id="KW-0812">Transmembrane</keyword>
<name>A0A6A8A2A5_9HYPH</name>
<evidence type="ECO:0000256" key="1">
    <source>
        <dbReference type="SAM" id="Phobius"/>
    </source>
</evidence>
<reference evidence="2 3" key="1">
    <citation type="submission" date="2019-11" db="EMBL/GenBank/DDBJ databases">
        <title>Genome analysis of Rhizobacterium cereale a novel genus and species isolated from maize roots in North Spain.</title>
        <authorList>
            <person name="Menendez E."/>
            <person name="Flores-Felix J.D."/>
            <person name="Ramirez-Bahena M.-H."/>
            <person name="Igual J.M."/>
            <person name="Garcia-Fraile P."/>
            <person name="Peix A."/>
            <person name="Velazquez E."/>
        </authorList>
    </citation>
    <scope>NUCLEOTIDE SEQUENCE [LARGE SCALE GENOMIC DNA]</scope>
    <source>
        <strain evidence="2 3">RZME27</strain>
    </source>
</reference>
<keyword evidence="1" id="KW-1133">Transmembrane helix</keyword>
<keyword evidence="3" id="KW-1185">Reference proteome</keyword>
<evidence type="ECO:0000313" key="3">
    <source>
        <dbReference type="Proteomes" id="UP000435138"/>
    </source>
</evidence>
<keyword evidence="1" id="KW-0472">Membrane</keyword>
<feature type="transmembrane region" description="Helical" evidence="1">
    <location>
        <begin position="20"/>
        <end position="38"/>
    </location>
</feature>
<comment type="caution">
    <text evidence="2">The sequence shown here is derived from an EMBL/GenBank/DDBJ whole genome shotgun (WGS) entry which is preliminary data.</text>
</comment>
<gene>
    <name evidence="2" type="ORF">GAO09_02135</name>
</gene>
<dbReference type="AlphaFoldDB" id="A0A6A8A2A5"/>
<proteinExistence type="predicted"/>
<evidence type="ECO:0000313" key="2">
    <source>
        <dbReference type="EMBL" id="MQY44873.1"/>
    </source>
</evidence>
<sequence length="196" mass="21457">MKHSGVFLRFRDYLRDRRGVGGVEFAILAPILIATYFSCFELTIGFSFAKRAARATGTVGDLVAQQSTVNKAFLTTMTNAAKSIFAPYDVDGLTATAKNPLNLKITGIQIDDAGTAKALWSWQRTGSAPYTAGSSVTVPKELKIAGTFLIRTELTASYPLMLFLPTTFSPENRAISMNREIFYQQRTGDKITCSDC</sequence>
<dbReference type="EMBL" id="WIXI01000022">
    <property type="protein sequence ID" value="MQY44873.1"/>
    <property type="molecule type" value="Genomic_DNA"/>
</dbReference>
<accession>A0A6A8A2A5</accession>
<dbReference type="Proteomes" id="UP000435138">
    <property type="component" value="Unassembled WGS sequence"/>
</dbReference>